<comment type="pathway">
    <text evidence="1">Lipid metabolism; fatty acid biosynthesis.</text>
</comment>
<proteinExistence type="inferred from homology"/>
<dbReference type="FunFam" id="3.40.47.10:FF:000018">
    <property type="entry name" value="3-oxoacyl-[acyl-carrier-protein] synthase 2"/>
    <property type="match status" value="1"/>
</dbReference>
<keyword evidence="8 13" id="KW-0012">Acyltransferase</keyword>
<evidence type="ECO:0000256" key="5">
    <source>
        <dbReference type="ARBA" id="ARBA00022832"/>
    </source>
</evidence>
<gene>
    <name evidence="13" type="primary">fabF</name>
    <name evidence="13" type="ORF">ENP06_04680</name>
</gene>
<dbReference type="InterPro" id="IPR014030">
    <property type="entry name" value="Ketoacyl_synth_N"/>
</dbReference>
<dbReference type="UniPathway" id="UPA00094"/>
<dbReference type="PIRSF" id="PIRSF000447">
    <property type="entry name" value="KAS_II"/>
    <property type="match status" value="1"/>
</dbReference>
<dbReference type="AlphaFoldDB" id="A0A7V2EFD0"/>
<organism evidence="13">
    <name type="scientific">Thermoanaerobaculum aquaticum</name>
    <dbReference type="NCBI Taxonomy" id="1312852"/>
    <lineage>
        <taxon>Bacteria</taxon>
        <taxon>Pseudomonadati</taxon>
        <taxon>Acidobacteriota</taxon>
        <taxon>Thermoanaerobaculia</taxon>
        <taxon>Thermoanaerobaculales</taxon>
        <taxon>Thermoanaerobaculaceae</taxon>
        <taxon>Thermoanaerobaculum</taxon>
    </lineage>
</organism>
<dbReference type="GO" id="GO:0004315">
    <property type="term" value="F:3-oxoacyl-[acyl-carrier-protein] synthase activity"/>
    <property type="evidence" value="ECO:0007669"/>
    <property type="project" value="UniProtKB-UniRule"/>
</dbReference>
<evidence type="ECO:0000256" key="11">
    <source>
        <dbReference type="RuleBase" id="RU003694"/>
    </source>
</evidence>
<dbReference type="InterPro" id="IPR016039">
    <property type="entry name" value="Thiolase-like"/>
</dbReference>
<dbReference type="Gene3D" id="3.40.47.10">
    <property type="match status" value="1"/>
</dbReference>
<evidence type="ECO:0000259" key="12">
    <source>
        <dbReference type="PROSITE" id="PS52004"/>
    </source>
</evidence>
<name>A0A7V2EFD0_9BACT</name>
<dbReference type="InterPro" id="IPR020841">
    <property type="entry name" value="PKS_Beta-ketoAc_synthase_dom"/>
</dbReference>
<evidence type="ECO:0000256" key="6">
    <source>
        <dbReference type="ARBA" id="ARBA00023098"/>
    </source>
</evidence>
<dbReference type="FunFam" id="3.40.47.10:FF:000029">
    <property type="entry name" value="3-oxoacyl-[acyl-carrier-protein] synthase 1"/>
    <property type="match status" value="1"/>
</dbReference>
<reference evidence="13" key="1">
    <citation type="journal article" date="2020" name="mSystems">
        <title>Genome- and Community-Level Interaction Insights into Carbon Utilization and Element Cycling Functions of Hydrothermarchaeota in Hydrothermal Sediment.</title>
        <authorList>
            <person name="Zhou Z."/>
            <person name="Liu Y."/>
            <person name="Xu W."/>
            <person name="Pan J."/>
            <person name="Luo Z.H."/>
            <person name="Li M."/>
        </authorList>
    </citation>
    <scope>NUCLEOTIDE SEQUENCE [LARGE SCALE GENOMIC DNA]</scope>
    <source>
        <strain evidence="13">SpSt-186</strain>
    </source>
</reference>
<keyword evidence="3" id="KW-0444">Lipid biosynthesis</keyword>
<dbReference type="PROSITE" id="PS00606">
    <property type="entry name" value="KS3_1"/>
    <property type="match status" value="1"/>
</dbReference>
<dbReference type="InterPro" id="IPR017568">
    <property type="entry name" value="3-oxoacyl-ACP_synth-2"/>
</dbReference>
<comment type="caution">
    <text evidence="13">The sequence shown here is derived from an EMBL/GenBank/DDBJ whole genome shotgun (WGS) entry which is preliminary data.</text>
</comment>
<evidence type="ECO:0000256" key="3">
    <source>
        <dbReference type="ARBA" id="ARBA00022516"/>
    </source>
</evidence>
<dbReference type="Pfam" id="PF02801">
    <property type="entry name" value="Ketoacyl-synt_C"/>
    <property type="match status" value="1"/>
</dbReference>
<evidence type="ECO:0000256" key="2">
    <source>
        <dbReference type="ARBA" id="ARBA00008467"/>
    </source>
</evidence>
<sequence length="398" mass="42696">MGIGVETFWRRLLRGESGVGPITFFDPSGYPCRIAAQVNDFDPVQFINPKEARRMARFSQFAVASSLQAIEAAHLDLSKEDTRRVGVLLGNGNGGFPTTEEGARTLIEKGGMKISPFFFPMLLPNMAAANVSRLLGLRGYNSTVITACAASNQAIGEAAEVVRRGVADVMLTGGTEAGISALGLAGFSVMRALSSRNEEPERASRPFDAQRDGFVPAEGAAVLVLEELGHALRRDAPILAEVAGFGCSSDAYHPVQPDETGEGALQAMKWALEDARVSLDEVDYINAHGTSTPLNDVIETMAIKRLFGDQAYKIPISSTKSMIGHAFGAAGALEAVACIKSITDGIVHPTINYQFPDPQCDLDYVPNQAREKDVRVAMSNNFGFGGQNACVVFKRYEE</sequence>
<dbReference type="GO" id="GO:0030497">
    <property type="term" value="P:fatty acid elongation"/>
    <property type="evidence" value="ECO:0007669"/>
    <property type="project" value="UniProtKB-ARBA"/>
</dbReference>
<keyword evidence="4 11" id="KW-0808">Transferase</keyword>
<feature type="active site" description="For beta-ketoacyl synthase activity" evidence="10">
    <location>
        <position position="148"/>
    </location>
</feature>
<evidence type="ECO:0000256" key="1">
    <source>
        <dbReference type="ARBA" id="ARBA00005194"/>
    </source>
</evidence>
<evidence type="ECO:0000256" key="4">
    <source>
        <dbReference type="ARBA" id="ARBA00022679"/>
    </source>
</evidence>
<evidence type="ECO:0000313" key="13">
    <source>
        <dbReference type="EMBL" id="HEQ88689.1"/>
    </source>
</evidence>
<evidence type="ECO:0000256" key="7">
    <source>
        <dbReference type="ARBA" id="ARBA00023160"/>
    </source>
</evidence>
<dbReference type="SUPFAM" id="SSF53901">
    <property type="entry name" value="Thiolase-like"/>
    <property type="match status" value="2"/>
</dbReference>
<dbReference type="GO" id="GO:0005829">
    <property type="term" value="C:cytosol"/>
    <property type="evidence" value="ECO:0007669"/>
    <property type="project" value="TreeGrafter"/>
</dbReference>
<dbReference type="SMART" id="SM00825">
    <property type="entry name" value="PKS_KS"/>
    <property type="match status" value="1"/>
</dbReference>
<dbReference type="PANTHER" id="PTHR11712:SF336">
    <property type="entry name" value="3-OXOACYL-[ACYL-CARRIER-PROTEIN] SYNTHASE, MITOCHONDRIAL"/>
    <property type="match status" value="1"/>
</dbReference>
<keyword evidence="6" id="KW-0443">Lipid metabolism</keyword>
<dbReference type="InterPro" id="IPR014031">
    <property type="entry name" value="Ketoacyl_synth_C"/>
</dbReference>
<evidence type="ECO:0000256" key="9">
    <source>
        <dbReference type="NCBIfam" id="TIGR03150"/>
    </source>
</evidence>
<dbReference type="InterPro" id="IPR000794">
    <property type="entry name" value="Beta-ketoacyl_synthase"/>
</dbReference>
<dbReference type="PROSITE" id="PS52004">
    <property type="entry name" value="KS3_2"/>
    <property type="match status" value="1"/>
</dbReference>
<dbReference type="Pfam" id="PF00109">
    <property type="entry name" value="ketoacyl-synt"/>
    <property type="match status" value="1"/>
</dbReference>
<keyword evidence="5" id="KW-0276">Fatty acid metabolism</keyword>
<dbReference type="EMBL" id="DSHW01000354">
    <property type="protein sequence ID" value="HEQ88689.1"/>
    <property type="molecule type" value="Genomic_DNA"/>
</dbReference>
<comment type="similarity">
    <text evidence="2 11">Belongs to the thiolase-like superfamily. Beta-ketoacyl-ACP synthases family.</text>
</comment>
<dbReference type="NCBIfam" id="NF005589">
    <property type="entry name" value="PRK07314.1"/>
    <property type="match status" value="1"/>
</dbReference>
<dbReference type="NCBIfam" id="TIGR03150">
    <property type="entry name" value="fabF"/>
    <property type="match status" value="1"/>
</dbReference>
<dbReference type="CDD" id="cd00834">
    <property type="entry name" value="KAS_I_II"/>
    <property type="match status" value="1"/>
</dbReference>
<dbReference type="PANTHER" id="PTHR11712">
    <property type="entry name" value="POLYKETIDE SYNTHASE-RELATED"/>
    <property type="match status" value="1"/>
</dbReference>
<protein>
    <recommendedName>
        <fullName evidence="9">Beta-ketoacyl-ACP synthase II</fullName>
        <ecNumber evidence="9">2.3.1.179</ecNumber>
    </recommendedName>
</protein>
<feature type="domain" description="Ketosynthase family 3 (KS3)" evidence="12">
    <location>
        <begin position="1"/>
        <end position="395"/>
    </location>
</feature>
<evidence type="ECO:0000256" key="8">
    <source>
        <dbReference type="ARBA" id="ARBA00023315"/>
    </source>
</evidence>
<dbReference type="EC" id="2.3.1.179" evidence="9"/>
<keyword evidence="7" id="KW-0275">Fatty acid biosynthesis</keyword>
<accession>A0A7V2EFD0</accession>
<dbReference type="InterPro" id="IPR018201">
    <property type="entry name" value="Ketoacyl_synth_AS"/>
</dbReference>
<evidence type="ECO:0000256" key="10">
    <source>
        <dbReference type="PIRSR" id="PIRSR000447-1"/>
    </source>
</evidence>